<organism evidence="7 8">
    <name type="scientific">Methylomonas defluvii</name>
    <dbReference type="NCBI Taxonomy" id="3045149"/>
    <lineage>
        <taxon>Bacteria</taxon>
        <taxon>Pseudomonadati</taxon>
        <taxon>Pseudomonadota</taxon>
        <taxon>Gammaproteobacteria</taxon>
        <taxon>Methylococcales</taxon>
        <taxon>Methylococcaceae</taxon>
        <taxon>Methylomonas</taxon>
    </lineage>
</organism>
<feature type="domain" description="HTH lysR-type" evidence="6">
    <location>
        <begin position="23"/>
        <end position="80"/>
    </location>
</feature>
<sequence>MILFLVDRHLGDVLIHRAVKASMNLRDLSYLVAVAELRNFSQAAEQCSIGQPTLSTQIKKLEDYLGVDLFVREKNNVEITETCREILPIAHRILDDVQSIRQIAAHASDRHRNMLSLGAFPSLASYALPEYVFRIKQHYPDLKLQLVEEKTHTLIALLLDKKLDAALLALPMEHGALESRTLFEDPFTLAVCADHPLADLEEVDLGMVAKENLLLLDEGHCLRDQALKLCNPSRFVEHDFRASSLETLRFMVKNDVGVTLMPSVAVQPDDKDIRYINIRQRPSRIIALVWLRNHPRDELLETLAGLLAYKPLP</sequence>
<name>A0ABU4U956_9GAMM</name>
<dbReference type="SUPFAM" id="SSF53850">
    <property type="entry name" value="Periplasmic binding protein-like II"/>
    <property type="match status" value="1"/>
</dbReference>
<protein>
    <submittedName>
        <fullName evidence="7">LysR substrate-binding domain-containing protein</fullName>
    </submittedName>
</protein>
<dbReference type="CDD" id="cd08411">
    <property type="entry name" value="PBP2_OxyR"/>
    <property type="match status" value="1"/>
</dbReference>
<dbReference type="InterPro" id="IPR036388">
    <property type="entry name" value="WH-like_DNA-bd_sf"/>
</dbReference>
<keyword evidence="3" id="KW-0238">DNA-binding</keyword>
<evidence type="ECO:0000256" key="4">
    <source>
        <dbReference type="ARBA" id="ARBA00023159"/>
    </source>
</evidence>
<dbReference type="Gene3D" id="3.40.190.10">
    <property type="entry name" value="Periplasmic binding protein-like II"/>
    <property type="match status" value="2"/>
</dbReference>
<dbReference type="Gene3D" id="1.10.10.10">
    <property type="entry name" value="Winged helix-like DNA-binding domain superfamily/Winged helix DNA-binding domain"/>
    <property type="match status" value="1"/>
</dbReference>
<evidence type="ECO:0000313" key="8">
    <source>
        <dbReference type="Proteomes" id="UP001284537"/>
    </source>
</evidence>
<accession>A0ABU4U956</accession>
<evidence type="ECO:0000313" key="7">
    <source>
        <dbReference type="EMBL" id="MDX8125880.1"/>
    </source>
</evidence>
<dbReference type="Pfam" id="PF00126">
    <property type="entry name" value="HTH_1"/>
    <property type="match status" value="1"/>
</dbReference>
<keyword evidence="8" id="KW-1185">Reference proteome</keyword>
<dbReference type="InterPro" id="IPR000847">
    <property type="entry name" value="LysR_HTH_N"/>
</dbReference>
<dbReference type="Pfam" id="PF03466">
    <property type="entry name" value="LysR_substrate"/>
    <property type="match status" value="1"/>
</dbReference>
<dbReference type="PROSITE" id="PS50931">
    <property type="entry name" value="HTH_LYSR"/>
    <property type="match status" value="1"/>
</dbReference>
<evidence type="ECO:0000256" key="1">
    <source>
        <dbReference type="ARBA" id="ARBA00009437"/>
    </source>
</evidence>
<dbReference type="PANTHER" id="PTHR30346">
    <property type="entry name" value="TRANSCRIPTIONAL DUAL REGULATOR HCAR-RELATED"/>
    <property type="match status" value="1"/>
</dbReference>
<dbReference type="EMBL" id="JAXARY010000001">
    <property type="protein sequence ID" value="MDX8125880.1"/>
    <property type="molecule type" value="Genomic_DNA"/>
</dbReference>
<keyword evidence="5" id="KW-0804">Transcription</keyword>
<dbReference type="InterPro" id="IPR005119">
    <property type="entry name" value="LysR_subst-bd"/>
</dbReference>
<dbReference type="PRINTS" id="PR00039">
    <property type="entry name" value="HTHLYSR"/>
</dbReference>
<evidence type="ECO:0000256" key="5">
    <source>
        <dbReference type="ARBA" id="ARBA00023163"/>
    </source>
</evidence>
<keyword evidence="2" id="KW-0805">Transcription regulation</keyword>
<dbReference type="Proteomes" id="UP001284537">
    <property type="component" value="Unassembled WGS sequence"/>
</dbReference>
<gene>
    <name evidence="7" type="ORF">QLH52_01170</name>
</gene>
<keyword evidence="4" id="KW-0010">Activator</keyword>
<reference evidence="7 8" key="1">
    <citation type="submission" date="2023-11" db="EMBL/GenBank/DDBJ databases">
        <authorList>
            <person name="Ouyang M.-Y."/>
        </authorList>
    </citation>
    <scope>NUCLEOTIDE SEQUENCE [LARGE SCALE GENOMIC DNA]</scope>
    <source>
        <strain evidence="7 8">OY6</strain>
    </source>
</reference>
<proteinExistence type="inferred from homology"/>
<evidence type="ECO:0000256" key="2">
    <source>
        <dbReference type="ARBA" id="ARBA00023015"/>
    </source>
</evidence>
<dbReference type="InterPro" id="IPR036390">
    <property type="entry name" value="WH_DNA-bd_sf"/>
</dbReference>
<evidence type="ECO:0000259" key="6">
    <source>
        <dbReference type="PROSITE" id="PS50931"/>
    </source>
</evidence>
<evidence type="ECO:0000256" key="3">
    <source>
        <dbReference type="ARBA" id="ARBA00023125"/>
    </source>
</evidence>
<comment type="similarity">
    <text evidence="1">Belongs to the LysR transcriptional regulatory family.</text>
</comment>
<comment type="caution">
    <text evidence="7">The sequence shown here is derived from an EMBL/GenBank/DDBJ whole genome shotgun (WGS) entry which is preliminary data.</text>
</comment>
<dbReference type="SUPFAM" id="SSF46785">
    <property type="entry name" value="Winged helix' DNA-binding domain"/>
    <property type="match status" value="1"/>
</dbReference>
<dbReference type="PANTHER" id="PTHR30346:SF26">
    <property type="entry name" value="HYDROGEN PEROXIDE-INDUCIBLE GENES ACTIVATOR"/>
    <property type="match status" value="1"/>
</dbReference>